<feature type="compositionally biased region" description="Polar residues" evidence="8">
    <location>
        <begin position="57"/>
        <end position="66"/>
    </location>
</feature>
<dbReference type="Gene3D" id="3.30.420.10">
    <property type="entry name" value="Ribonuclease H-like superfamily/Ribonuclease H"/>
    <property type="match status" value="1"/>
</dbReference>
<dbReference type="PROSITE" id="PS50879">
    <property type="entry name" value="RNASE_H_1"/>
    <property type="match status" value="1"/>
</dbReference>
<comment type="similarity">
    <text evidence="2">Belongs to the RNase H family.</text>
</comment>
<reference evidence="10" key="1">
    <citation type="submission" date="2022-08" db="EMBL/GenBank/DDBJ databases">
        <title>A Global Phylogenomic Analysis of the Shiitake Genus Lentinula.</title>
        <authorList>
            <consortium name="DOE Joint Genome Institute"/>
            <person name="Sierra-Patev S."/>
            <person name="Min B."/>
            <person name="Naranjo-Ortiz M."/>
            <person name="Looney B."/>
            <person name="Konkel Z."/>
            <person name="Slot J.C."/>
            <person name="Sakamoto Y."/>
            <person name="Steenwyk J.L."/>
            <person name="Rokas A."/>
            <person name="Carro J."/>
            <person name="Camarero S."/>
            <person name="Ferreira P."/>
            <person name="Molpeceres G."/>
            <person name="Ruiz-Duenas F.J."/>
            <person name="Serrano A."/>
            <person name="Henrissat B."/>
            <person name="Drula E."/>
            <person name="Hughes K.W."/>
            <person name="Mata J.L."/>
            <person name="Ishikawa N.K."/>
            <person name="Vargas-Isla R."/>
            <person name="Ushijima S."/>
            <person name="Smith C.A."/>
            <person name="Ahrendt S."/>
            <person name="Andreopoulos W."/>
            <person name="He G."/>
            <person name="Labutti K."/>
            <person name="Lipzen A."/>
            <person name="Ng V."/>
            <person name="Riley R."/>
            <person name="Sandor L."/>
            <person name="Barry K."/>
            <person name="Martinez A.T."/>
            <person name="Xiao Y."/>
            <person name="Gibbons J.G."/>
            <person name="Terashima K."/>
            <person name="Grigoriev I.V."/>
            <person name="Hibbett D.S."/>
        </authorList>
    </citation>
    <scope>NUCLEOTIDE SEQUENCE</scope>
    <source>
        <strain evidence="10">RHP3577 ss4</strain>
    </source>
</reference>
<dbReference type="CDD" id="cd09280">
    <property type="entry name" value="RNase_HI_eukaryote_like"/>
    <property type="match status" value="1"/>
</dbReference>
<evidence type="ECO:0000256" key="7">
    <source>
        <dbReference type="ARBA" id="ARBA00022801"/>
    </source>
</evidence>
<dbReference type="Pfam" id="PF01693">
    <property type="entry name" value="Cauli_VI"/>
    <property type="match status" value="1"/>
</dbReference>
<organism evidence="10 11">
    <name type="scientific">Lentinula lateritia</name>
    <dbReference type="NCBI Taxonomy" id="40482"/>
    <lineage>
        <taxon>Eukaryota</taxon>
        <taxon>Fungi</taxon>
        <taxon>Dikarya</taxon>
        <taxon>Basidiomycota</taxon>
        <taxon>Agaricomycotina</taxon>
        <taxon>Agaricomycetes</taxon>
        <taxon>Agaricomycetidae</taxon>
        <taxon>Agaricales</taxon>
        <taxon>Marasmiineae</taxon>
        <taxon>Omphalotaceae</taxon>
        <taxon>Lentinula</taxon>
    </lineage>
</organism>
<evidence type="ECO:0000256" key="1">
    <source>
        <dbReference type="ARBA" id="ARBA00000077"/>
    </source>
</evidence>
<accession>A0ABQ8VS92</accession>
<evidence type="ECO:0000256" key="2">
    <source>
        <dbReference type="ARBA" id="ARBA00005300"/>
    </source>
</evidence>
<protein>
    <recommendedName>
        <fullName evidence="3">ribonuclease H</fullName>
        <ecNumber evidence="3">3.1.26.4</ecNumber>
    </recommendedName>
</protein>
<evidence type="ECO:0000256" key="3">
    <source>
        <dbReference type="ARBA" id="ARBA00012180"/>
    </source>
</evidence>
<dbReference type="SUPFAM" id="SSF53098">
    <property type="entry name" value="Ribonuclease H-like"/>
    <property type="match status" value="1"/>
</dbReference>
<sequence length="367" mass="40923">MAKSKGGYYAVKKGRVAGIYTTWRCEEQVKGYPGAKYQKFVSKAQAEDYMGSVEVSSETVQPVRASNDTDSKSKPFKSIPSKGKKRTFAEMQTPLLIFEINDSVEPLVVYCDGACKGNGKVGSVAGIGVWWGHNDSRNLAERCPGEQTNNRAELIAICRVLETTRFQKGPLTIKTDSKYSFNDWLQKWLENNWRKADGSAVKNPELIHYVAILLSSRFRIGQSVKLEYVKGHSGIEGNEGADHLANLGAMMDEEDDRDWSALRNEYTTTLEKMIEERKSRQAAKNQAGSLEVIGVEQATRDLEKEPEIEAVNTMTKGAPSINETKVRRVGDEAEVNVKDEHIHKLPVVSFYGSRRYSAGIAEPSEEV</sequence>
<keyword evidence="7" id="KW-0378">Hydrolase</keyword>
<evidence type="ECO:0000313" key="10">
    <source>
        <dbReference type="EMBL" id="KAJ4499243.1"/>
    </source>
</evidence>
<keyword evidence="11" id="KW-1185">Reference proteome</keyword>
<evidence type="ECO:0000256" key="8">
    <source>
        <dbReference type="SAM" id="MobiDB-lite"/>
    </source>
</evidence>
<dbReference type="Pfam" id="PF00075">
    <property type="entry name" value="RNase_H"/>
    <property type="match status" value="1"/>
</dbReference>
<gene>
    <name evidence="10" type="ORF">C8R41DRAFT_755073</name>
</gene>
<dbReference type="InterPro" id="IPR037056">
    <property type="entry name" value="RNase_H1_N_sf"/>
</dbReference>
<feature type="domain" description="RNase H type-1" evidence="9">
    <location>
        <begin position="103"/>
        <end position="250"/>
    </location>
</feature>
<keyword evidence="6" id="KW-0255">Endonuclease</keyword>
<dbReference type="InterPro" id="IPR012337">
    <property type="entry name" value="RNaseH-like_sf"/>
</dbReference>
<dbReference type="EC" id="3.1.26.4" evidence="3"/>
<name>A0ABQ8VS92_9AGAR</name>
<dbReference type="InterPro" id="IPR036397">
    <property type="entry name" value="RNaseH_sf"/>
</dbReference>
<dbReference type="EMBL" id="JANVFT010000011">
    <property type="protein sequence ID" value="KAJ4499243.1"/>
    <property type="molecule type" value="Genomic_DNA"/>
</dbReference>
<dbReference type="InterPro" id="IPR011320">
    <property type="entry name" value="RNase_H1_N"/>
</dbReference>
<feature type="region of interest" description="Disordered" evidence="8">
    <location>
        <begin position="57"/>
        <end position="83"/>
    </location>
</feature>
<dbReference type="Proteomes" id="UP001150217">
    <property type="component" value="Unassembled WGS sequence"/>
</dbReference>
<dbReference type="InterPro" id="IPR002156">
    <property type="entry name" value="RNaseH_domain"/>
</dbReference>
<evidence type="ECO:0000256" key="5">
    <source>
        <dbReference type="ARBA" id="ARBA00022723"/>
    </source>
</evidence>
<keyword evidence="4" id="KW-0540">Nuclease</keyword>
<dbReference type="InterPro" id="IPR050092">
    <property type="entry name" value="RNase_H"/>
</dbReference>
<evidence type="ECO:0000256" key="4">
    <source>
        <dbReference type="ARBA" id="ARBA00022722"/>
    </source>
</evidence>
<dbReference type="Gene3D" id="3.40.970.10">
    <property type="entry name" value="Ribonuclease H1, N-terminal domain"/>
    <property type="match status" value="1"/>
</dbReference>
<dbReference type="PANTHER" id="PTHR10642">
    <property type="entry name" value="RIBONUCLEASE H1"/>
    <property type="match status" value="1"/>
</dbReference>
<comment type="caution">
    <text evidence="10">The sequence shown here is derived from an EMBL/GenBank/DDBJ whole genome shotgun (WGS) entry which is preliminary data.</text>
</comment>
<evidence type="ECO:0000313" key="11">
    <source>
        <dbReference type="Proteomes" id="UP001150217"/>
    </source>
</evidence>
<comment type="catalytic activity">
    <reaction evidence="1">
        <text>Endonucleolytic cleavage to 5'-phosphomonoester.</text>
        <dbReference type="EC" id="3.1.26.4"/>
    </reaction>
</comment>
<dbReference type="SUPFAM" id="SSF55658">
    <property type="entry name" value="L9 N-domain-like"/>
    <property type="match status" value="1"/>
</dbReference>
<dbReference type="InterPro" id="IPR009027">
    <property type="entry name" value="Ribosomal_bL9/RNase_H1_N"/>
</dbReference>
<dbReference type="PANTHER" id="PTHR10642:SF26">
    <property type="entry name" value="RIBONUCLEASE H1"/>
    <property type="match status" value="1"/>
</dbReference>
<evidence type="ECO:0000256" key="6">
    <source>
        <dbReference type="ARBA" id="ARBA00022759"/>
    </source>
</evidence>
<keyword evidence="5" id="KW-0479">Metal-binding</keyword>
<evidence type="ECO:0000259" key="9">
    <source>
        <dbReference type="PROSITE" id="PS50879"/>
    </source>
</evidence>
<proteinExistence type="inferred from homology"/>